<evidence type="ECO:0000313" key="4">
    <source>
        <dbReference type="EMBL" id="GGC47026.1"/>
    </source>
</evidence>
<evidence type="ECO:0000256" key="2">
    <source>
        <dbReference type="ARBA" id="ARBA00022679"/>
    </source>
</evidence>
<protein>
    <recommendedName>
        <fullName evidence="3">tRNA/rRNA methyltransferase SpoU type domain-containing protein</fullName>
    </recommendedName>
</protein>
<dbReference type="PANTHER" id="PTHR46429:SF1">
    <property type="entry name" value="23S RRNA (GUANOSINE-2'-O-)-METHYLTRANSFERASE RLMB"/>
    <property type="match status" value="1"/>
</dbReference>
<keyword evidence="2" id="KW-0808">Transferase</keyword>
<dbReference type="PANTHER" id="PTHR46429">
    <property type="entry name" value="23S RRNA (GUANOSINE-2'-O-)-METHYLTRANSFERASE RLMB"/>
    <property type="match status" value="1"/>
</dbReference>
<dbReference type="Pfam" id="PF00588">
    <property type="entry name" value="SpoU_methylase"/>
    <property type="match status" value="1"/>
</dbReference>
<evidence type="ECO:0000313" key="5">
    <source>
        <dbReference type="Proteomes" id="UP000635885"/>
    </source>
</evidence>
<dbReference type="InterPro" id="IPR001537">
    <property type="entry name" value="SpoU_MeTrfase"/>
</dbReference>
<keyword evidence="1" id="KW-0489">Methyltransferase</keyword>
<dbReference type="InterPro" id="IPR004441">
    <property type="entry name" value="rRNA_MeTrfase_TrmH"/>
</dbReference>
<feature type="domain" description="tRNA/rRNA methyltransferase SpoU type" evidence="3">
    <location>
        <begin position="1"/>
        <end position="44"/>
    </location>
</feature>
<evidence type="ECO:0000256" key="1">
    <source>
        <dbReference type="ARBA" id="ARBA00022603"/>
    </source>
</evidence>
<dbReference type="SUPFAM" id="SSF75217">
    <property type="entry name" value="alpha/beta knot"/>
    <property type="match status" value="1"/>
</dbReference>
<keyword evidence="5" id="KW-1185">Reference proteome</keyword>
<organism evidence="4 5">
    <name type="scientific">Belliella aquatica</name>
    <dbReference type="NCBI Taxonomy" id="1323734"/>
    <lineage>
        <taxon>Bacteria</taxon>
        <taxon>Pseudomonadati</taxon>
        <taxon>Bacteroidota</taxon>
        <taxon>Cytophagia</taxon>
        <taxon>Cytophagales</taxon>
        <taxon>Cyclobacteriaceae</taxon>
        <taxon>Belliella</taxon>
    </lineage>
</organism>
<dbReference type="InterPro" id="IPR029026">
    <property type="entry name" value="tRNA_m1G_MTases_N"/>
</dbReference>
<sequence length="51" mass="5462">MVLGSEEDGISPEIMGISDEFVKIPLSGNIESLNVSVAAGVVIYEAIRQRK</sequence>
<dbReference type="EMBL" id="BMFD01000010">
    <property type="protein sequence ID" value="GGC47026.1"/>
    <property type="molecule type" value="Genomic_DNA"/>
</dbReference>
<proteinExistence type="predicted"/>
<accession>A0ABQ1N1C8</accession>
<name>A0ABQ1N1C8_9BACT</name>
<dbReference type="Gene3D" id="3.40.1280.10">
    <property type="match status" value="1"/>
</dbReference>
<dbReference type="InterPro" id="IPR029028">
    <property type="entry name" value="Alpha/beta_knot_MTases"/>
</dbReference>
<gene>
    <name evidence="4" type="ORF">GCM10010993_27130</name>
</gene>
<evidence type="ECO:0000259" key="3">
    <source>
        <dbReference type="Pfam" id="PF00588"/>
    </source>
</evidence>
<dbReference type="Proteomes" id="UP000635885">
    <property type="component" value="Unassembled WGS sequence"/>
</dbReference>
<comment type="caution">
    <text evidence="4">The sequence shown here is derived from an EMBL/GenBank/DDBJ whole genome shotgun (WGS) entry which is preliminary data.</text>
</comment>
<reference evidence="5" key="1">
    <citation type="journal article" date="2019" name="Int. J. Syst. Evol. Microbiol.">
        <title>The Global Catalogue of Microorganisms (GCM) 10K type strain sequencing project: providing services to taxonomists for standard genome sequencing and annotation.</title>
        <authorList>
            <consortium name="The Broad Institute Genomics Platform"/>
            <consortium name="The Broad Institute Genome Sequencing Center for Infectious Disease"/>
            <person name="Wu L."/>
            <person name="Ma J."/>
        </authorList>
    </citation>
    <scope>NUCLEOTIDE SEQUENCE [LARGE SCALE GENOMIC DNA]</scope>
    <source>
        <strain evidence="5">CGMCC 1.12479</strain>
    </source>
</reference>